<evidence type="ECO:0000313" key="2">
    <source>
        <dbReference type="EMBL" id="KFF30622.1"/>
    </source>
</evidence>
<comment type="caution">
    <text evidence="2">The sequence shown here is derived from an EMBL/GenBank/DDBJ whole genome shotgun (WGS) entry which is preliminary data.</text>
</comment>
<sequence length="58" mass="6551">MKKIITIVVSCVAAMMMPSAAMASPIQLCEEEQSISAVNGPHLMNWDSWAKWFKQHWS</sequence>
<dbReference type="EMBL" id="ATLK01000002">
    <property type="protein sequence ID" value="KFF30622.1"/>
    <property type="molecule type" value="Genomic_DNA"/>
</dbReference>
<name>A0A086BNV8_9BIFI</name>
<protein>
    <submittedName>
        <fullName evidence="2">Uncharacterized protein</fullName>
    </submittedName>
</protein>
<evidence type="ECO:0000313" key="3">
    <source>
        <dbReference type="Proteomes" id="UP000028730"/>
    </source>
</evidence>
<feature type="signal peptide" evidence="1">
    <location>
        <begin position="1"/>
        <end position="23"/>
    </location>
</feature>
<dbReference type="AlphaFoldDB" id="A0A086BNV8"/>
<gene>
    <name evidence="2" type="ORF">BBOMB_1488</name>
</gene>
<dbReference type="Proteomes" id="UP000028730">
    <property type="component" value="Unassembled WGS sequence"/>
</dbReference>
<evidence type="ECO:0000256" key="1">
    <source>
        <dbReference type="SAM" id="SignalP"/>
    </source>
</evidence>
<keyword evidence="3" id="KW-1185">Reference proteome</keyword>
<reference evidence="2 3" key="1">
    <citation type="journal article" date="2014" name="Appl. Environ. Microbiol.">
        <title>Genomic encyclopedia of type strains of the genus Bifidobacterium.</title>
        <authorList>
            <person name="Milani C."/>
            <person name="Lugli G.A."/>
            <person name="Duranti S."/>
            <person name="Turroni F."/>
            <person name="Bottacini F."/>
            <person name="Mangifesta M."/>
            <person name="Sanchez B."/>
            <person name="Viappiani A."/>
            <person name="Mancabelli L."/>
            <person name="Taminiau B."/>
            <person name="Delcenserie V."/>
            <person name="Barrangou R."/>
            <person name="Margolles A."/>
            <person name="van Sinderen D."/>
            <person name="Ventura M."/>
        </authorList>
    </citation>
    <scope>NUCLEOTIDE SEQUENCE [LARGE SCALE GENOMIC DNA]</scope>
    <source>
        <strain evidence="2 3">DSM 19703</strain>
    </source>
</reference>
<feature type="chain" id="PRO_5001804546" evidence="1">
    <location>
        <begin position="24"/>
        <end position="58"/>
    </location>
</feature>
<organism evidence="2 3">
    <name type="scientific">Bifidobacterium bombi DSM 19703</name>
    <dbReference type="NCBI Taxonomy" id="1341695"/>
    <lineage>
        <taxon>Bacteria</taxon>
        <taxon>Bacillati</taxon>
        <taxon>Actinomycetota</taxon>
        <taxon>Actinomycetes</taxon>
        <taxon>Bifidobacteriales</taxon>
        <taxon>Bifidobacteriaceae</taxon>
        <taxon>Bifidobacterium</taxon>
    </lineage>
</organism>
<keyword evidence="1" id="KW-0732">Signal</keyword>
<proteinExistence type="predicted"/>
<accession>A0A086BNV8</accession>